<dbReference type="EC" id="6.3.1.20" evidence="4"/>
<comment type="similarity">
    <text evidence="3">Belongs to the LplA family.</text>
</comment>
<dbReference type="UniPathway" id="UPA00537">
    <property type="reaction ID" value="UER00594"/>
</dbReference>
<dbReference type="NCBIfam" id="TIGR00545">
    <property type="entry name" value="lipoyltrans"/>
    <property type="match status" value="1"/>
</dbReference>
<dbReference type="Pfam" id="PF10437">
    <property type="entry name" value="Lip_prot_lig_C"/>
    <property type="match status" value="1"/>
</dbReference>
<comment type="pathway">
    <text evidence="2">Protein modification; protein lipoylation via exogenous pathway; protein N(6)-(lipoyl)lysine from lipoate: step 1/2.</text>
</comment>
<evidence type="ECO:0000256" key="9">
    <source>
        <dbReference type="SAM" id="MobiDB-lite"/>
    </source>
</evidence>
<keyword evidence="11" id="KW-1185">Reference proteome</keyword>
<dbReference type="GO" id="GO:0016979">
    <property type="term" value="F:lipoate-protein ligase activity"/>
    <property type="evidence" value="ECO:0007669"/>
    <property type="project" value="UniProtKB-EC"/>
</dbReference>
<dbReference type="Pfam" id="PF21948">
    <property type="entry name" value="LplA-B_cat"/>
    <property type="match status" value="1"/>
</dbReference>
<dbReference type="GeneID" id="34624578"/>
<name>A0A6P6S1H5_9EIME</name>
<dbReference type="AlphaFoldDB" id="A0A6P6S1H5"/>
<dbReference type="OrthoDB" id="201621at2759"/>
<feature type="compositionally biased region" description="Basic residues" evidence="9">
    <location>
        <begin position="1"/>
        <end position="26"/>
    </location>
</feature>
<evidence type="ECO:0000256" key="1">
    <source>
        <dbReference type="ARBA" id="ARBA00005085"/>
    </source>
</evidence>
<keyword evidence="7" id="KW-0067">ATP-binding</keyword>
<reference evidence="12" key="1">
    <citation type="submission" date="2025-08" db="UniProtKB">
        <authorList>
            <consortium name="RefSeq"/>
        </authorList>
    </citation>
    <scope>IDENTIFICATION</scope>
</reference>
<dbReference type="Gene3D" id="3.30.930.10">
    <property type="entry name" value="Bira Bifunctional Protein, Domain 2"/>
    <property type="match status" value="1"/>
</dbReference>
<accession>A0A6P6S1H5</accession>
<dbReference type="CDD" id="cd16443">
    <property type="entry name" value="LplA"/>
    <property type="match status" value="1"/>
</dbReference>
<dbReference type="InterPro" id="IPR004562">
    <property type="entry name" value="LipoylTrfase_LipoateP_Ligase"/>
</dbReference>
<evidence type="ECO:0000256" key="5">
    <source>
        <dbReference type="ARBA" id="ARBA00022598"/>
    </source>
</evidence>
<gene>
    <name evidence="12" type="primary">LOC34624578</name>
</gene>
<feature type="region of interest" description="Disordered" evidence="9">
    <location>
        <begin position="108"/>
        <end position="132"/>
    </location>
</feature>
<keyword evidence="6" id="KW-0547">Nucleotide-binding</keyword>
<comment type="pathway">
    <text evidence="1">Protein modification; protein lipoylation via exogenous pathway; protein N(6)-(lipoyl)lysine from lipoate: step 2/2.</text>
</comment>
<organism evidence="11 12">
    <name type="scientific">Cyclospora cayetanensis</name>
    <dbReference type="NCBI Taxonomy" id="88456"/>
    <lineage>
        <taxon>Eukaryota</taxon>
        <taxon>Sar</taxon>
        <taxon>Alveolata</taxon>
        <taxon>Apicomplexa</taxon>
        <taxon>Conoidasida</taxon>
        <taxon>Coccidia</taxon>
        <taxon>Eucoccidiorida</taxon>
        <taxon>Eimeriorina</taxon>
        <taxon>Eimeriidae</taxon>
        <taxon>Cyclospora</taxon>
    </lineage>
</organism>
<evidence type="ECO:0000313" key="12">
    <source>
        <dbReference type="RefSeq" id="XP_026193492.1"/>
    </source>
</evidence>
<dbReference type="InterPro" id="IPR004143">
    <property type="entry name" value="BPL_LPL_catalytic"/>
</dbReference>
<dbReference type="Gene3D" id="3.30.390.50">
    <property type="entry name" value="CO dehydrogenase flavoprotein, C-terminal domain"/>
    <property type="match status" value="1"/>
</dbReference>
<dbReference type="GO" id="GO:0009249">
    <property type="term" value="P:protein lipoylation"/>
    <property type="evidence" value="ECO:0007669"/>
    <property type="project" value="InterPro"/>
</dbReference>
<dbReference type="GO" id="GO:0017118">
    <property type="term" value="F:lipoyltransferase activity"/>
    <property type="evidence" value="ECO:0007669"/>
    <property type="project" value="TreeGrafter"/>
</dbReference>
<evidence type="ECO:0000313" key="11">
    <source>
        <dbReference type="Proteomes" id="UP000515125"/>
    </source>
</evidence>
<dbReference type="InterPro" id="IPR019491">
    <property type="entry name" value="Lipoate_protein_ligase_C"/>
</dbReference>
<sequence length="468" mass="51329">MTRSSWRRRSQGRRQREKKKKTHGKLKAGWPPIRSACDLLRSRREHQPGGYTPSTPRWACSVCPNGCMRAATTAAPKATILLGTSTDITFNLAVEAYLKDVWTRGGAPPEGAVSPTKERGVTPATKPPEEIPHPQNLGPLLYLWRNEKTIVIGRHQNAWKEANIQQLQKEGVKLARRYSGGGAVYQDLGNTCFTVISGGSRKDETNAFLLSALKEAFGIDAEHKGRNDLVSKDGRKFSGAAFATSGGVWLHHGTLMRDVDMEALGRLLTPNKAKLRSKGIESVTSRVVNLRELNPSITHENLCEALAASFLRHLGLPKNSVVPQKAEGFIVGGKPLVLSPLFTGHLHTLTDWNWIYGKSPEFTLDFQTRFDWGSVVRAAPLHRVVGVAWGQGPPSVGLCVEDGTITTCEVYSDALYPDLIQAFSDALSGSTYTAAVMHSKLTALRPKFPGLTDKIEEFAEWLVEASQS</sequence>
<dbReference type="GO" id="GO:0005737">
    <property type="term" value="C:cytoplasm"/>
    <property type="evidence" value="ECO:0007669"/>
    <property type="project" value="TreeGrafter"/>
</dbReference>
<evidence type="ECO:0000256" key="4">
    <source>
        <dbReference type="ARBA" id="ARBA00012367"/>
    </source>
</evidence>
<dbReference type="PANTHER" id="PTHR12561:SF3">
    <property type="entry name" value="LIPOYLTRANSFERASE 1, MITOCHONDRIAL"/>
    <property type="match status" value="1"/>
</dbReference>
<protein>
    <recommendedName>
        <fullName evidence="4">lipoate--protein ligase</fullName>
        <ecNumber evidence="4">6.3.1.20</ecNumber>
    </recommendedName>
</protein>
<keyword evidence="5" id="KW-0436">Ligase</keyword>
<dbReference type="GO" id="GO:0005524">
    <property type="term" value="F:ATP binding"/>
    <property type="evidence" value="ECO:0007669"/>
    <property type="project" value="UniProtKB-KW"/>
</dbReference>
<evidence type="ECO:0000259" key="10">
    <source>
        <dbReference type="PROSITE" id="PS51733"/>
    </source>
</evidence>
<dbReference type="SUPFAM" id="SSF55681">
    <property type="entry name" value="Class II aaRS and biotin synthetases"/>
    <property type="match status" value="1"/>
</dbReference>
<proteinExistence type="inferred from homology"/>
<comment type="catalytic activity">
    <reaction evidence="8">
        <text>L-lysyl-[lipoyl-carrier protein] + (R)-lipoate + ATP = N(6)-[(R)-lipoyl]-L-lysyl-[lipoyl-carrier protein] + AMP + diphosphate + H(+)</text>
        <dbReference type="Rhea" id="RHEA:49288"/>
        <dbReference type="Rhea" id="RHEA-COMP:10500"/>
        <dbReference type="Rhea" id="RHEA-COMP:10502"/>
        <dbReference type="ChEBI" id="CHEBI:15378"/>
        <dbReference type="ChEBI" id="CHEBI:29969"/>
        <dbReference type="ChEBI" id="CHEBI:30616"/>
        <dbReference type="ChEBI" id="CHEBI:33019"/>
        <dbReference type="ChEBI" id="CHEBI:83088"/>
        <dbReference type="ChEBI" id="CHEBI:83099"/>
        <dbReference type="ChEBI" id="CHEBI:456215"/>
        <dbReference type="EC" id="6.3.1.20"/>
    </reaction>
</comment>
<evidence type="ECO:0000256" key="6">
    <source>
        <dbReference type="ARBA" id="ARBA00022741"/>
    </source>
</evidence>
<dbReference type="SUPFAM" id="SSF82649">
    <property type="entry name" value="SufE/NifU"/>
    <property type="match status" value="1"/>
</dbReference>
<dbReference type="Proteomes" id="UP000515125">
    <property type="component" value="Unplaced"/>
</dbReference>
<dbReference type="InterPro" id="IPR045864">
    <property type="entry name" value="aa-tRNA-synth_II/BPL/LPL"/>
</dbReference>
<evidence type="ECO:0000256" key="7">
    <source>
        <dbReference type="ARBA" id="ARBA00022840"/>
    </source>
</evidence>
<evidence type="ECO:0000256" key="2">
    <source>
        <dbReference type="ARBA" id="ARBA00005124"/>
    </source>
</evidence>
<feature type="domain" description="BPL/LPL catalytic" evidence="10">
    <location>
        <begin position="135"/>
        <end position="318"/>
    </location>
</feature>
<evidence type="ECO:0000256" key="8">
    <source>
        <dbReference type="ARBA" id="ARBA00048037"/>
    </source>
</evidence>
<feature type="region of interest" description="Disordered" evidence="9">
    <location>
        <begin position="1"/>
        <end position="29"/>
    </location>
</feature>
<dbReference type="PROSITE" id="PS51733">
    <property type="entry name" value="BPL_LPL_CATALYTIC"/>
    <property type="match status" value="1"/>
</dbReference>
<dbReference type="RefSeq" id="XP_026193492.1">
    <property type="nucleotide sequence ID" value="XM_026337707.1"/>
</dbReference>
<evidence type="ECO:0000256" key="3">
    <source>
        <dbReference type="ARBA" id="ARBA00008242"/>
    </source>
</evidence>
<dbReference type="PANTHER" id="PTHR12561">
    <property type="entry name" value="LIPOATE-PROTEIN LIGASE"/>
    <property type="match status" value="1"/>
</dbReference>